<dbReference type="AlphaFoldDB" id="G2GBT1"/>
<dbReference type="NCBIfam" id="TIGR03544">
    <property type="entry name" value="DivI1A_domain"/>
    <property type="match status" value="1"/>
</dbReference>
<feature type="region of interest" description="Disordered" evidence="9">
    <location>
        <begin position="1"/>
        <end position="22"/>
    </location>
</feature>
<feature type="region of interest" description="Disordered" evidence="9">
    <location>
        <begin position="208"/>
        <end position="245"/>
    </location>
</feature>
<evidence type="ECO:0000256" key="6">
    <source>
        <dbReference type="ARBA" id="ARBA00023054"/>
    </source>
</evidence>
<dbReference type="InterPro" id="IPR019933">
    <property type="entry name" value="DivIVA_domain"/>
</dbReference>
<evidence type="ECO:0000256" key="7">
    <source>
        <dbReference type="ARBA" id="ARBA00023306"/>
    </source>
</evidence>
<dbReference type="OrthoDB" id="9815492at2"/>
<dbReference type="PANTHER" id="PTHR35794">
    <property type="entry name" value="CELL DIVISION PROTEIN DIVIVA"/>
    <property type="match status" value="1"/>
</dbReference>
<dbReference type="PANTHER" id="PTHR35794:SF2">
    <property type="entry name" value="CELL DIVISION PROTEIN DIVIVA"/>
    <property type="match status" value="1"/>
</dbReference>
<evidence type="ECO:0000256" key="9">
    <source>
        <dbReference type="SAM" id="MobiDB-lite"/>
    </source>
</evidence>
<keyword evidence="11" id="KW-1185">Reference proteome</keyword>
<evidence type="ECO:0000313" key="10">
    <source>
        <dbReference type="EMBL" id="EGX59035.1"/>
    </source>
</evidence>
<organism evidence="10 11">
    <name type="scientific">Streptomyces zinciresistens K42</name>
    <dbReference type="NCBI Taxonomy" id="700597"/>
    <lineage>
        <taxon>Bacteria</taxon>
        <taxon>Bacillati</taxon>
        <taxon>Actinomycetota</taxon>
        <taxon>Actinomycetes</taxon>
        <taxon>Kitasatosporales</taxon>
        <taxon>Streptomycetaceae</taxon>
        <taxon>Streptomyces</taxon>
    </lineage>
</organism>
<keyword evidence="4" id="KW-0963">Cytoplasm</keyword>
<feature type="compositionally biased region" description="Acidic residues" evidence="9">
    <location>
        <begin position="1"/>
        <end position="11"/>
    </location>
</feature>
<comment type="subcellular location">
    <subcellularLocation>
        <location evidence="1">Cytoplasm</location>
    </subcellularLocation>
</comment>
<dbReference type="EMBL" id="AGBF01000039">
    <property type="protein sequence ID" value="EGX59035.1"/>
    <property type="molecule type" value="Genomic_DNA"/>
</dbReference>
<dbReference type="Pfam" id="PF05103">
    <property type="entry name" value="DivIVA"/>
    <property type="match status" value="1"/>
</dbReference>
<dbReference type="PATRIC" id="fig|700597.3.peg.2906"/>
<evidence type="ECO:0000256" key="5">
    <source>
        <dbReference type="ARBA" id="ARBA00022618"/>
    </source>
</evidence>
<keyword evidence="7" id="KW-0131">Cell cycle</keyword>
<evidence type="ECO:0000313" key="11">
    <source>
        <dbReference type="Proteomes" id="UP000004217"/>
    </source>
</evidence>
<gene>
    <name evidence="10" type="ORF">SZN_14843</name>
</gene>
<protein>
    <recommendedName>
        <fullName evidence="3">Cell wall synthesis protein Wag31</fullName>
    </recommendedName>
    <alternativeName>
        <fullName evidence="8">Antigen 84</fullName>
    </alternativeName>
</protein>
<dbReference type="RefSeq" id="WP_007495686.1">
    <property type="nucleotide sequence ID" value="NZ_AGBF01000039.1"/>
</dbReference>
<dbReference type="Gene3D" id="6.10.250.660">
    <property type="match status" value="1"/>
</dbReference>
<evidence type="ECO:0000256" key="4">
    <source>
        <dbReference type="ARBA" id="ARBA00022490"/>
    </source>
</evidence>
<proteinExistence type="inferred from homology"/>
<name>G2GBT1_9ACTN</name>
<dbReference type="GO" id="GO:0051301">
    <property type="term" value="P:cell division"/>
    <property type="evidence" value="ECO:0007669"/>
    <property type="project" value="UniProtKB-KW"/>
</dbReference>
<reference evidence="10 11" key="1">
    <citation type="submission" date="2011-08" db="EMBL/GenBank/DDBJ databases">
        <authorList>
            <person name="Lin Y."/>
            <person name="Hao X."/>
            <person name="Johnstone L."/>
            <person name="Miller S.J."/>
            <person name="Wei G."/>
            <person name="Rensing C."/>
        </authorList>
    </citation>
    <scope>NUCLEOTIDE SEQUENCE [LARGE SCALE GENOMIC DNA]</scope>
    <source>
        <strain evidence="10 11">K42</strain>
    </source>
</reference>
<keyword evidence="5" id="KW-0132">Cell division</keyword>
<accession>G2GBT1</accession>
<keyword evidence="6" id="KW-0175">Coiled coil</keyword>
<comment type="similarity">
    <text evidence="2">Belongs to the DivIVA family.</text>
</comment>
<feature type="compositionally biased region" description="Polar residues" evidence="9">
    <location>
        <begin position="236"/>
        <end position="245"/>
    </location>
</feature>
<sequence length="245" mass="27787">MGDACCDDDPSPTDPVPVDRHPLAAGEGRRLLTPDDVHHQWFATVRLREGYDMGAVDTFLREVEYTIDQLFKQTSSLREQLAARPAQPAGPSSDSAAMIITHAERTAHEALTDARAERERMVKQARAEAERITRDAQLQAERIEHGALSRSQELHQHMSERHADLQELNRSRMALAQQLADLRRLVDEYRSQLTGSLENRLDDIERRADEYLDQEAAPQPWSKRRPLETPGRDGTQVPTQQQRAG</sequence>
<evidence type="ECO:0000256" key="2">
    <source>
        <dbReference type="ARBA" id="ARBA00009008"/>
    </source>
</evidence>
<dbReference type="InterPro" id="IPR007793">
    <property type="entry name" value="DivIVA_fam"/>
</dbReference>
<evidence type="ECO:0000256" key="8">
    <source>
        <dbReference type="ARBA" id="ARBA00031737"/>
    </source>
</evidence>
<comment type="caution">
    <text evidence="10">The sequence shown here is derived from an EMBL/GenBank/DDBJ whole genome shotgun (WGS) entry which is preliminary data.</text>
</comment>
<evidence type="ECO:0000256" key="3">
    <source>
        <dbReference type="ARBA" id="ARBA00018787"/>
    </source>
</evidence>
<dbReference type="GO" id="GO:0005737">
    <property type="term" value="C:cytoplasm"/>
    <property type="evidence" value="ECO:0007669"/>
    <property type="project" value="UniProtKB-SubCell"/>
</dbReference>
<dbReference type="Proteomes" id="UP000004217">
    <property type="component" value="Unassembled WGS sequence"/>
</dbReference>
<evidence type="ECO:0000256" key="1">
    <source>
        <dbReference type="ARBA" id="ARBA00004496"/>
    </source>
</evidence>